<accession>A0AAN7VPR6</accession>
<evidence type="ECO:0000256" key="1">
    <source>
        <dbReference type="SAM" id="MobiDB-lite"/>
    </source>
</evidence>
<feature type="region of interest" description="Disordered" evidence="1">
    <location>
        <begin position="90"/>
        <end position="136"/>
    </location>
</feature>
<sequence>MAQRQRPPGVLSVRRVNCGAAGHPTDVPGQWDCFEAVDPTDKEAQELIAKWRNFIDPRSGQVRSTLGNASAGVLATLILACFDDMRRVGSRRPGIKQEDGTKAEDQTKQEDETRQEGRVERQDEIKREDEIKQEEL</sequence>
<dbReference type="AlphaFoldDB" id="A0AAN7VPR6"/>
<organism evidence="2 3">
    <name type="scientific">Elasticomyces elasticus</name>
    <dbReference type="NCBI Taxonomy" id="574655"/>
    <lineage>
        <taxon>Eukaryota</taxon>
        <taxon>Fungi</taxon>
        <taxon>Dikarya</taxon>
        <taxon>Ascomycota</taxon>
        <taxon>Pezizomycotina</taxon>
        <taxon>Dothideomycetes</taxon>
        <taxon>Dothideomycetidae</taxon>
        <taxon>Mycosphaerellales</taxon>
        <taxon>Teratosphaeriaceae</taxon>
        <taxon>Elasticomyces</taxon>
    </lineage>
</organism>
<comment type="caution">
    <text evidence="2">The sequence shown here is derived from an EMBL/GenBank/DDBJ whole genome shotgun (WGS) entry which is preliminary data.</text>
</comment>
<evidence type="ECO:0000313" key="3">
    <source>
        <dbReference type="Proteomes" id="UP001310594"/>
    </source>
</evidence>
<proteinExistence type="predicted"/>
<dbReference type="EMBL" id="JAVRQU010000011">
    <property type="protein sequence ID" value="KAK5697376.1"/>
    <property type="molecule type" value="Genomic_DNA"/>
</dbReference>
<dbReference type="Proteomes" id="UP001310594">
    <property type="component" value="Unassembled WGS sequence"/>
</dbReference>
<name>A0AAN7VPR6_9PEZI</name>
<reference evidence="2" key="1">
    <citation type="submission" date="2023-08" db="EMBL/GenBank/DDBJ databases">
        <title>Black Yeasts Isolated from many extreme environments.</title>
        <authorList>
            <person name="Coleine C."/>
            <person name="Stajich J.E."/>
            <person name="Selbmann L."/>
        </authorList>
    </citation>
    <scope>NUCLEOTIDE SEQUENCE</scope>
    <source>
        <strain evidence="2">CCFEE 5810</strain>
    </source>
</reference>
<gene>
    <name evidence="2" type="ORF">LTR97_007514</name>
</gene>
<protein>
    <submittedName>
        <fullName evidence="2">Uncharacterized protein</fullName>
    </submittedName>
</protein>
<evidence type="ECO:0000313" key="2">
    <source>
        <dbReference type="EMBL" id="KAK5697376.1"/>
    </source>
</evidence>
<feature type="compositionally biased region" description="Basic and acidic residues" evidence="1">
    <location>
        <begin position="95"/>
        <end position="136"/>
    </location>
</feature>